<dbReference type="GO" id="GO:0004497">
    <property type="term" value="F:monooxygenase activity"/>
    <property type="evidence" value="ECO:0007669"/>
    <property type="project" value="UniProtKB-KW"/>
</dbReference>
<evidence type="ECO:0000256" key="2">
    <source>
        <dbReference type="PIRSR" id="PIRSR602401-1"/>
    </source>
</evidence>
<proteinExistence type="inferred from homology"/>
<reference evidence="5 6" key="1">
    <citation type="submission" date="2024-02" db="EMBL/GenBank/DDBJ databases">
        <title>Chromosome-scale genome assembly of the rough periwinkle Littorina saxatilis.</title>
        <authorList>
            <person name="De Jode A."/>
            <person name="Faria R."/>
            <person name="Formenti G."/>
            <person name="Sims Y."/>
            <person name="Smith T.P."/>
            <person name="Tracey A."/>
            <person name="Wood J.M.D."/>
            <person name="Zagrodzka Z.B."/>
            <person name="Johannesson K."/>
            <person name="Butlin R.K."/>
            <person name="Leder E.H."/>
        </authorList>
    </citation>
    <scope>NUCLEOTIDE SEQUENCE [LARGE SCALE GENOMIC DNA]</scope>
    <source>
        <strain evidence="5">Snail1</strain>
        <tissue evidence="5">Muscle</tissue>
    </source>
</reference>
<evidence type="ECO:0000256" key="1">
    <source>
        <dbReference type="ARBA" id="ARBA00010617"/>
    </source>
</evidence>
<dbReference type="InterPro" id="IPR017972">
    <property type="entry name" value="Cyt_P450_CS"/>
</dbReference>
<dbReference type="PANTHER" id="PTHR24291">
    <property type="entry name" value="CYTOCHROME P450 FAMILY 4"/>
    <property type="match status" value="1"/>
</dbReference>
<evidence type="ECO:0008006" key="7">
    <source>
        <dbReference type="Google" id="ProtNLM"/>
    </source>
</evidence>
<dbReference type="InterPro" id="IPR002401">
    <property type="entry name" value="Cyt_P450_E_grp-I"/>
</dbReference>
<comment type="cofactor">
    <cofactor evidence="2">
        <name>heme</name>
        <dbReference type="ChEBI" id="CHEBI:30413"/>
    </cofactor>
</comment>
<dbReference type="Gene3D" id="1.10.630.10">
    <property type="entry name" value="Cytochrome P450"/>
    <property type="match status" value="1"/>
</dbReference>
<keyword evidence="6" id="KW-1185">Reference proteome</keyword>
<dbReference type="PANTHER" id="PTHR24291:SF201">
    <property type="entry name" value="CYTOCHROME P450, FAMILY 4, SUBFAMILY B, POLYPEPTIDE 7"/>
    <property type="match status" value="1"/>
</dbReference>
<feature type="binding site" description="axial binding residue" evidence="2">
    <location>
        <position position="382"/>
    </location>
    <ligand>
        <name>heme</name>
        <dbReference type="ChEBI" id="CHEBI:30413"/>
    </ligand>
    <ligandPart>
        <name>Fe</name>
        <dbReference type="ChEBI" id="CHEBI:18248"/>
    </ligandPart>
</feature>
<dbReference type="Proteomes" id="UP001374579">
    <property type="component" value="Unassembled WGS sequence"/>
</dbReference>
<dbReference type="Pfam" id="PF00067">
    <property type="entry name" value="p450"/>
    <property type="match status" value="1"/>
</dbReference>
<dbReference type="GO" id="GO:0005506">
    <property type="term" value="F:iron ion binding"/>
    <property type="evidence" value="ECO:0007669"/>
    <property type="project" value="InterPro"/>
</dbReference>
<dbReference type="InterPro" id="IPR001128">
    <property type="entry name" value="Cyt_P450"/>
</dbReference>
<keyword evidence="2 3" id="KW-0408">Iron</keyword>
<dbReference type="CDD" id="cd20659">
    <property type="entry name" value="CYP4B_4F-like"/>
    <property type="match status" value="1"/>
</dbReference>
<dbReference type="GO" id="GO:0020037">
    <property type="term" value="F:heme binding"/>
    <property type="evidence" value="ECO:0007669"/>
    <property type="project" value="InterPro"/>
</dbReference>
<organism evidence="5 6">
    <name type="scientific">Littorina saxatilis</name>
    <dbReference type="NCBI Taxonomy" id="31220"/>
    <lineage>
        <taxon>Eukaryota</taxon>
        <taxon>Metazoa</taxon>
        <taxon>Spiralia</taxon>
        <taxon>Lophotrochozoa</taxon>
        <taxon>Mollusca</taxon>
        <taxon>Gastropoda</taxon>
        <taxon>Caenogastropoda</taxon>
        <taxon>Littorinimorpha</taxon>
        <taxon>Littorinoidea</taxon>
        <taxon>Littorinidae</taxon>
        <taxon>Littorina</taxon>
    </lineage>
</organism>
<keyword evidence="3" id="KW-0503">Monooxygenase</keyword>
<protein>
    <recommendedName>
        <fullName evidence="7">Cytochrome P450</fullName>
    </recommendedName>
</protein>
<dbReference type="GO" id="GO:0016705">
    <property type="term" value="F:oxidoreductase activity, acting on paired donors, with incorporation or reduction of molecular oxygen"/>
    <property type="evidence" value="ECO:0007669"/>
    <property type="project" value="InterPro"/>
</dbReference>
<dbReference type="SUPFAM" id="SSF48264">
    <property type="entry name" value="Cytochrome P450"/>
    <property type="match status" value="1"/>
</dbReference>
<dbReference type="PRINTS" id="PR00463">
    <property type="entry name" value="EP450I"/>
</dbReference>
<evidence type="ECO:0000313" key="5">
    <source>
        <dbReference type="EMBL" id="KAK7088100.1"/>
    </source>
</evidence>
<evidence type="ECO:0000256" key="4">
    <source>
        <dbReference type="SAM" id="SignalP"/>
    </source>
</evidence>
<keyword evidence="4" id="KW-0732">Signal</keyword>
<feature type="chain" id="PRO_5043014932" description="Cytochrome P450" evidence="4">
    <location>
        <begin position="21"/>
        <end position="434"/>
    </location>
</feature>
<keyword evidence="2 3" id="KW-0479">Metal-binding</keyword>
<accession>A0AAN9FYP5</accession>
<dbReference type="PROSITE" id="PS00086">
    <property type="entry name" value="CYTOCHROME_P450"/>
    <property type="match status" value="1"/>
</dbReference>
<dbReference type="PRINTS" id="PR00385">
    <property type="entry name" value="P450"/>
</dbReference>
<dbReference type="AlphaFoldDB" id="A0AAN9FYP5"/>
<comment type="caution">
    <text evidence="5">The sequence shown here is derived from an EMBL/GenBank/DDBJ whole genome shotgun (WGS) entry which is preliminary data.</text>
</comment>
<keyword evidence="2 3" id="KW-0349">Heme</keyword>
<evidence type="ECO:0000313" key="6">
    <source>
        <dbReference type="Proteomes" id="UP001374579"/>
    </source>
</evidence>
<feature type="signal peptide" evidence="4">
    <location>
        <begin position="1"/>
        <end position="20"/>
    </location>
</feature>
<evidence type="ECO:0000256" key="3">
    <source>
        <dbReference type="RuleBase" id="RU000461"/>
    </source>
</evidence>
<dbReference type="InterPro" id="IPR036396">
    <property type="entry name" value="Cyt_P450_sf"/>
</dbReference>
<dbReference type="InterPro" id="IPR050196">
    <property type="entry name" value="Cytochrome_P450_Monoox"/>
</dbReference>
<comment type="similarity">
    <text evidence="1 3">Belongs to the cytochrome P450 family.</text>
</comment>
<sequence length="434" mass="50046">MNDGNKAFLWWLGPFRCVIACCHPDTVKVLLRSSEPKSHGGGGYDFLLPWIGEGLLTAEGKKWERNRRLLTPAFHFEILRDYIDVYNSVVEEFMDKMEKASGGERYVEASAPLVITALDTLLRCALSYNDNIQLKGDDHPYVKAVKRMSALILERSLKIHLYPEFTYKLTKQGKEYYQLCDYVHNFTLDIIAARKKQLAKQEEGEQKTGRKRLDFLDILLTSQDEQGQGLTDTEIRDEVDTFTFAGHDTTSTALGWCLYALGRYQDIQERVFKDVENVMGNRAQVQWEDLTNFQYLPLFIRETMRVYTIVPTISRQVSSPLTIEGVHIPKGVVVDINIYQLHTNPNVWENPMEFNPNRFEKEVFAGRDPYVFVPFSAGPRNCIGQNFAMNEIKTMVACIVKRFHIEADPDIDPEPYPEVTLRPKNGIHLKFTRR</sequence>
<gene>
    <name evidence="5" type="ORF">V1264_022062</name>
</gene>
<keyword evidence="3" id="KW-0560">Oxidoreductase</keyword>
<dbReference type="EMBL" id="JBAMIC010004070">
    <property type="protein sequence ID" value="KAK7088100.1"/>
    <property type="molecule type" value="Genomic_DNA"/>
</dbReference>
<name>A0AAN9FYP5_9CAEN</name>